<keyword evidence="1" id="KW-0732">Signal</keyword>
<dbReference type="Pfam" id="PF11306">
    <property type="entry name" value="DUF3108"/>
    <property type="match status" value="1"/>
</dbReference>
<proteinExistence type="predicted"/>
<name>A0ABY3XGK3_9GAMM</name>
<organism evidence="2 3">
    <name type="scientific">Lysobacter gummosus</name>
    <dbReference type="NCBI Taxonomy" id="262324"/>
    <lineage>
        <taxon>Bacteria</taxon>
        <taxon>Pseudomonadati</taxon>
        <taxon>Pseudomonadota</taxon>
        <taxon>Gammaproteobacteria</taxon>
        <taxon>Lysobacterales</taxon>
        <taxon>Lysobacteraceae</taxon>
        <taxon>Lysobacter</taxon>
    </lineage>
</organism>
<evidence type="ECO:0000256" key="1">
    <source>
        <dbReference type="SAM" id="SignalP"/>
    </source>
</evidence>
<dbReference type="InterPro" id="IPR021457">
    <property type="entry name" value="DUF3108"/>
</dbReference>
<dbReference type="RefSeq" id="WP_057941964.1">
    <property type="nucleotide sequence ID" value="NZ_CP011131.1"/>
</dbReference>
<sequence>MTTHLSTKIRFAALAFALAAASAPAAAVKPFSADYQASYMGIQGAGRMSLAQADGNRWKYNLSISSPLAELQQSTTFDENGGQLRPLSGSDSSKVLTKKKTKNASYDWSRGVATWSGDVKPDRAGPIKLQSGDLDALLINLALVRDANAGKPMSYRMVEDGRTKQLTYTVVGKEAITIGGKSQQATKVSSKNGDKETIAWVVPGMPVPARILQRENGNDAIDLRVQAVR</sequence>
<protein>
    <submittedName>
        <fullName evidence="2">DUF3108 domain-containing protein</fullName>
    </submittedName>
</protein>
<accession>A0ABY3XGK3</accession>
<evidence type="ECO:0000313" key="3">
    <source>
        <dbReference type="Proteomes" id="UP000829194"/>
    </source>
</evidence>
<gene>
    <name evidence="2" type="ORF">MOV92_05825</name>
</gene>
<evidence type="ECO:0000313" key="2">
    <source>
        <dbReference type="EMBL" id="UNP30771.1"/>
    </source>
</evidence>
<feature type="signal peptide" evidence="1">
    <location>
        <begin position="1"/>
        <end position="27"/>
    </location>
</feature>
<feature type="chain" id="PRO_5046997125" evidence="1">
    <location>
        <begin position="28"/>
        <end position="229"/>
    </location>
</feature>
<dbReference type="Proteomes" id="UP000829194">
    <property type="component" value="Chromosome"/>
</dbReference>
<keyword evidence="3" id="KW-1185">Reference proteome</keyword>
<reference evidence="2 3" key="1">
    <citation type="submission" date="2022-03" db="EMBL/GenBank/DDBJ databases">
        <title>Complete genome sequence of Lysobacter capsici VKM B-2533 and Lysobacter gummosus 10.1.1, promising sources of lytic agents.</title>
        <authorList>
            <person name="Tarlachkov S.V."/>
            <person name="Kudryakova I.V."/>
            <person name="Afoshin A.S."/>
            <person name="Leontyevskaya E.A."/>
            <person name="Leontyevskaya N.V."/>
        </authorList>
    </citation>
    <scope>NUCLEOTIDE SEQUENCE [LARGE SCALE GENOMIC DNA]</scope>
    <source>
        <strain evidence="2 3">10.1.1</strain>
    </source>
</reference>
<dbReference type="EMBL" id="CP093547">
    <property type="protein sequence ID" value="UNP30771.1"/>
    <property type="molecule type" value="Genomic_DNA"/>
</dbReference>